<protein>
    <recommendedName>
        <fullName evidence="6">Polyamine aminopropyltransferase</fullName>
    </recommendedName>
    <alternativeName>
        <fullName evidence="6">Putrescine aminopropyltransferase</fullName>
        <shortName evidence="6">PAPT</shortName>
    </alternativeName>
    <alternativeName>
        <fullName evidence="6">Spermidine synthase</fullName>
        <shortName evidence="6">SPDS</shortName>
        <shortName evidence="6">SPDSY</shortName>
        <ecNumber evidence="6">2.5.1.16</ecNumber>
    </alternativeName>
</protein>
<dbReference type="FunFam" id="3.40.50.150:FF:000088">
    <property type="entry name" value="Polyamine aminopropyltransferase"/>
    <property type="match status" value="1"/>
</dbReference>
<feature type="binding site" evidence="6">
    <location>
        <position position="39"/>
    </location>
    <ligand>
        <name>S-methyl-5'-thioadenosine</name>
        <dbReference type="ChEBI" id="CHEBI:17509"/>
    </ligand>
</feature>
<accession>A0A843ABK2</accession>
<name>A0A843ABK2_9CREN</name>
<dbReference type="CDD" id="cd02440">
    <property type="entry name" value="AdoMet_MTases"/>
    <property type="match status" value="1"/>
</dbReference>
<dbReference type="Gene3D" id="3.40.50.150">
    <property type="entry name" value="Vaccinia Virus protein VP39"/>
    <property type="match status" value="1"/>
</dbReference>
<dbReference type="Proteomes" id="UP000652307">
    <property type="component" value="Unassembled WGS sequence"/>
</dbReference>
<organism evidence="11 12">
    <name type="scientific">Fervidicoccus fontis</name>
    <dbReference type="NCBI Taxonomy" id="683846"/>
    <lineage>
        <taxon>Archaea</taxon>
        <taxon>Thermoproteota</taxon>
        <taxon>Thermoprotei</taxon>
        <taxon>Fervidicoccales</taxon>
        <taxon>Fervidicoccaceae</taxon>
        <taxon>Fervidicoccus</taxon>
    </lineage>
</organism>
<feature type="binding site" evidence="6">
    <location>
        <position position="70"/>
    </location>
    <ligand>
        <name>spermidine</name>
        <dbReference type="ChEBI" id="CHEBI:57834"/>
    </ligand>
</feature>
<evidence type="ECO:0000256" key="5">
    <source>
        <dbReference type="ARBA" id="ARBA00048874"/>
    </source>
</evidence>
<evidence type="ECO:0000256" key="4">
    <source>
        <dbReference type="ARBA" id="ARBA00023115"/>
    </source>
</evidence>
<dbReference type="AlphaFoldDB" id="A0A843ABK2"/>
<dbReference type="InterPro" id="IPR030373">
    <property type="entry name" value="PABS_CS"/>
</dbReference>
<evidence type="ECO:0000256" key="9">
    <source>
        <dbReference type="RuleBase" id="RU003837"/>
    </source>
</evidence>
<dbReference type="NCBIfam" id="NF002010">
    <property type="entry name" value="PRK00811.1"/>
    <property type="match status" value="1"/>
</dbReference>
<evidence type="ECO:0000256" key="2">
    <source>
        <dbReference type="ARBA" id="ARBA00022490"/>
    </source>
</evidence>
<evidence type="ECO:0000256" key="6">
    <source>
        <dbReference type="HAMAP-Rule" id="MF_00198"/>
    </source>
</evidence>
<feature type="domain" description="PABS" evidence="10">
    <location>
        <begin position="10"/>
        <end position="248"/>
    </location>
</feature>
<dbReference type="Pfam" id="PF17284">
    <property type="entry name" value="Spermine_synt_N"/>
    <property type="match status" value="1"/>
</dbReference>
<evidence type="ECO:0000313" key="11">
    <source>
        <dbReference type="EMBL" id="MBE9390486.1"/>
    </source>
</evidence>
<comment type="caution">
    <text evidence="6">Lacks conserved residue(s) required for the propagation of feature annotation.</text>
</comment>
<comment type="similarity">
    <text evidence="1 6 8">Belongs to the spermidine/spermine synthase family.</text>
</comment>
<comment type="catalytic activity">
    <reaction evidence="5">
        <text>S-adenosyl 3-(methylsulfanyl)propylamine + spermidine = thermospermine + S-methyl-5'-thioadenosine + H(+)</text>
        <dbReference type="Rhea" id="RHEA:30515"/>
        <dbReference type="ChEBI" id="CHEBI:15378"/>
        <dbReference type="ChEBI" id="CHEBI:17509"/>
        <dbReference type="ChEBI" id="CHEBI:57443"/>
        <dbReference type="ChEBI" id="CHEBI:57834"/>
        <dbReference type="ChEBI" id="CHEBI:59903"/>
        <dbReference type="EC" id="2.5.1.79"/>
    </reaction>
</comment>
<dbReference type="GO" id="GO:0004766">
    <property type="term" value="F:spermidine synthase activity"/>
    <property type="evidence" value="ECO:0007669"/>
    <property type="project" value="UniProtKB-UniRule"/>
</dbReference>
<dbReference type="EMBL" id="JADEZV010000001">
    <property type="protein sequence ID" value="MBE9390486.1"/>
    <property type="molecule type" value="Genomic_DNA"/>
</dbReference>
<feature type="binding site" evidence="6">
    <location>
        <position position="176"/>
    </location>
    <ligand>
        <name>S-methyl-5'-thioadenosine</name>
        <dbReference type="ChEBI" id="CHEBI:17509"/>
    </ligand>
</feature>
<sequence length="313" mass="35891">MGMKKLTPWTSWYVEWIDDGDASFKAANQLYAMEKTPYQEVFVVNLLTLGKALIIDGKVQSTLFDEFVYHESLVHPPLLAHGNPERVLILGGGEGATLREVLRYKTVKKAVMVDIDEKVVEFSKKYLQEWHHNSFFDKRAEVVIEDGRKYLENAGKSDEKFDAIVIDLVDPLAGSPAVKLYTREFYQLVKGALKEGGVMVTQATSPVLYQEMFATIHSTIKSVFKIARPYAVYMRSYNGLWGFVFGSEEKDPLQLNESEVERRIRELLVNPEELRYYDGDAHIGMFKIPKNLKQALKKYTNISTDEKPKYLEI</sequence>
<dbReference type="InterPro" id="IPR030374">
    <property type="entry name" value="PABS"/>
</dbReference>
<evidence type="ECO:0000256" key="8">
    <source>
        <dbReference type="RuleBase" id="RU003836"/>
    </source>
</evidence>
<keyword evidence="3 6" id="KW-0808">Transferase</keyword>
<comment type="function">
    <text evidence="6">Catalyzes the irreversible transfer of a propylamine group from the amino donor S-adenosylmethioninamine (decarboxy-AdoMet) to putrescine (1,4-diaminobutane) to yield spermidine.</text>
</comment>
<comment type="caution">
    <text evidence="11">The sequence shown here is derived from an EMBL/GenBank/DDBJ whole genome shotgun (WGS) entry which is preliminary data.</text>
</comment>
<dbReference type="InterPro" id="IPR029063">
    <property type="entry name" value="SAM-dependent_MTases_sf"/>
</dbReference>
<dbReference type="PANTHER" id="PTHR43317">
    <property type="entry name" value="THERMOSPERMINE SYNTHASE ACAULIS5"/>
    <property type="match status" value="1"/>
</dbReference>
<feature type="binding site" evidence="6">
    <location>
        <begin position="146"/>
        <end position="147"/>
    </location>
    <ligand>
        <name>S-methyl-5'-thioadenosine</name>
        <dbReference type="ChEBI" id="CHEBI:17509"/>
    </ligand>
</feature>
<dbReference type="InterPro" id="IPR001045">
    <property type="entry name" value="Spermi_synthase"/>
</dbReference>
<comment type="pathway">
    <text evidence="6">Amine and polyamine biosynthesis; spermidine biosynthesis; spermidine from putrescine: step 1/1.</text>
</comment>
<dbReference type="PROSITE" id="PS01330">
    <property type="entry name" value="PABS_1"/>
    <property type="match status" value="1"/>
</dbReference>
<dbReference type="RefSeq" id="WP_193803214.1">
    <property type="nucleotide sequence ID" value="NZ_JADEZV010000001.1"/>
</dbReference>
<keyword evidence="6 9" id="KW-0745">Spermidine biosynthesis</keyword>
<evidence type="ECO:0000259" key="10">
    <source>
        <dbReference type="PROSITE" id="PS51006"/>
    </source>
</evidence>
<dbReference type="HAMAP" id="MF_00198">
    <property type="entry name" value="Spermidine_synth"/>
    <property type="match status" value="1"/>
</dbReference>
<evidence type="ECO:0000256" key="3">
    <source>
        <dbReference type="ARBA" id="ARBA00022679"/>
    </source>
</evidence>
<evidence type="ECO:0000313" key="12">
    <source>
        <dbReference type="Proteomes" id="UP000652307"/>
    </source>
</evidence>
<dbReference type="NCBIfam" id="NF037959">
    <property type="entry name" value="MFS_SpdSyn"/>
    <property type="match status" value="1"/>
</dbReference>
<keyword evidence="2" id="KW-0963">Cytoplasm</keyword>
<evidence type="ECO:0000256" key="7">
    <source>
        <dbReference type="PROSITE-ProRule" id="PRU00354"/>
    </source>
</evidence>
<dbReference type="Gene3D" id="2.30.140.10">
    <property type="entry name" value="Spermidine synthase, tetramerisation domain"/>
    <property type="match status" value="1"/>
</dbReference>
<proteinExistence type="inferred from homology"/>
<dbReference type="InterPro" id="IPR035246">
    <property type="entry name" value="Spermidine_synt_N"/>
</dbReference>
<evidence type="ECO:0000256" key="1">
    <source>
        <dbReference type="ARBA" id="ARBA00007867"/>
    </source>
</evidence>
<dbReference type="GO" id="GO:0008295">
    <property type="term" value="P:spermidine biosynthetic process"/>
    <property type="evidence" value="ECO:0007669"/>
    <property type="project" value="UniProtKB-UniRule"/>
</dbReference>
<gene>
    <name evidence="6 11" type="primary">speE</name>
    <name evidence="11" type="ORF">IOK49_00065</name>
</gene>
<dbReference type="PANTHER" id="PTHR43317:SF1">
    <property type="entry name" value="THERMOSPERMINE SYNTHASE ACAULIS5"/>
    <property type="match status" value="1"/>
</dbReference>
<dbReference type="EC" id="2.5.1.16" evidence="6"/>
<comment type="subunit">
    <text evidence="6">Homodimer or homotetramer.</text>
</comment>
<feature type="binding site" evidence="6">
    <location>
        <position position="94"/>
    </location>
    <ligand>
        <name>spermidine</name>
        <dbReference type="ChEBI" id="CHEBI:57834"/>
    </ligand>
</feature>
<dbReference type="InterPro" id="IPR037163">
    <property type="entry name" value="Spermidine_synt_N_sf"/>
</dbReference>
<reference evidence="11" key="1">
    <citation type="submission" date="2020-10" db="EMBL/GenBank/DDBJ databases">
        <title>Fervidococcus fontis strain 3639Fd - the first crenarchaeon capable of growth on lipids.</title>
        <authorList>
            <person name="Kochetkova T.V."/>
            <person name="Elcheninov A.G."/>
            <person name="Toschakov S.V."/>
            <person name="Kublanov I.V."/>
        </authorList>
    </citation>
    <scope>NUCLEOTIDE SEQUENCE</scope>
    <source>
        <strain evidence="11">3639Fd</strain>
    </source>
</reference>
<feature type="active site" description="Proton acceptor" evidence="6 7">
    <location>
        <position position="167"/>
    </location>
</feature>
<dbReference type="NCBIfam" id="TIGR00417">
    <property type="entry name" value="speE"/>
    <property type="match status" value="1"/>
</dbReference>
<dbReference type="GO" id="GO:0010487">
    <property type="term" value="F:thermospermine synthase activity"/>
    <property type="evidence" value="ECO:0007669"/>
    <property type="project" value="UniProtKB-EC"/>
</dbReference>
<keyword evidence="4 6" id="KW-0620">Polyamine biosynthesis</keyword>
<feature type="binding site" evidence="6">
    <location>
        <position position="114"/>
    </location>
    <ligand>
        <name>S-methyl-5'-thioadenosine</name>
        <dbReference type="ChEBI" id="CHEBI:17509"/>
    </ligand>
</feature>
<dbReference type="PROSITE" id="PS51006">
    <property type="entry name" value="PABS_2"/>
    <property type="match status" value="1"/>
</dbReference>
<dbReference type="Pfam" id="PF01564">
    <property type="entry name" value="Spermine_synth"/>
    <property type="match status" value="1"/>
</dbReference>
<dbReference type="UniPathway" id="UPA00248">
    <property type="reaction ID" value="UER00314"/>
</dbReference>
<dbReference type="SUPFAM" id="SSF53335">
    <property type="entry name" value="S-adenosyl-L-methionine-dependent methyltransferases"/>
    <property type="match status" value="1"/>
</dbReference>
<comment type="catalytic activity">
    <reaction evidence="6 9">
        <text>S-adenosyl 3-(methylsulfanyl)propylamine + putrescine = S-methyl-5'-thioadenosine + spermidine + H(+)</text>
        <dbReference type="Rhea" id="RHEA:12721"/>
        <dbReference type="ChEBI" id="CHEBI:15378"/>
        <dbReference type="ChEBI" id="CHEBI:17509"/>
        <dbReference type="ChEBI" id="CHEBI:57443"/>
        <dbReference type="ChEBI" id="CHEBI:57834"/>
        <dbReference type="ChEBI" id="CHEBI:326268"/>
        <dbReference type="EC" id="2.5.1.16"/>
    </reaction>
</comment>